<dbReference type="Pfam" id="PF12710">
    <property type="entry name" value="HAD"/>
    <property type="match status" value="1"/>
</dbReference>
<reference evidence="1 2" key="1">
    <citation type="submission" date="2019-04" db="EMBL/GenBank/DDBJ databases">
        <authorList>
            <person name="Embree M."/>
            <person name="Gaffney J.R."/>
        </authorList>
    </citation>
    <scope>NUCLEOTIDE SEQUENCE [LARGE SCALE GENOMIC DNA]</scope>
    <source>
        <strain evidence="1 2">JE7A12</strain>
    </source>
</reference>
<gene>
    <name evidence="1" type="ORF">E5Z56_00120</name>
</gene>
<dbReference type="KEGG" id="ruj:E5Z56_00120"/>
<evidence type="ECO:0008006" key="3">
    <source>
        <dbReference type="Google" id="ProtNLM"/>
    </source>
</evidence>
<dbReference type="RefSeq" id="WP_138155974.1">
    <property type="nucleotide sequence ID" value="NZ_CP039381.1"/>
</dbReference>
<dbReference type="Gene3D" id="1.20.1440.100">
    <property type="entry name" value="SG protein - dephosphorylation function"/>
    <property type="match status" value="1"/>
</dbReference>
<dbReference type="SUPFAM" id="SSF56784">
    <property type="entry name" value="HAD-like"/>
    <property type="match status" value="1"/>
</dbReference>
<dbReference type="NCBIfam" id="TIGR01488">
    <property type="entry name" value="HAD-SF-IB"/>
    <property type="match status" value="1"/>
</dbReference>
<organism evidence="1 2">
    <name type="scientific">Ruminococcus bovis</name>
    <dbReference type="NCBI Taxonomy" id="2564099"/>
    <lineage>
        <taxon>Bacteria</taxon>
        <taxon>Bacillati</taxon>
        <taxon>Bacillota</taxon>
        <taxon>Clostridia</taxon>
        <taxon>Eubacteriales</taxon>
        <taxon>Oscillospiraceae</taxon>
        <taxon>Ruminococcus</taxon>
    </lineage>
</organism>
<dbReference type="OrthoDB" id="9794212at2"/>
<dbReference type="Gene3D" id="3.40.50.1000">
    <property type="entry name" value="HAD superfamily/HAD-like"/>
    <property type="match status" value="1"/>
</dbReference>
<protein>
    <recommendedName>
        <fullName evidence="3">Phosphoserine phosphatase</fullName>
    </recommendedName>
</protein>
<name>A0A4P8XSJ0_9FIRM</name>
<dbReference type="InterPro" id="IPR023214">
    <property type="entry name" value="HAD_sf"/>
</dbReference>
<sequence length="184" mass="21829">MNCYDFDKTIYNGDSTKDFYLFCLKRHKGIIKTFPGLIKAFTKFYVLKKGNKTDFKEKMYRFLPYVNIEKDLPEFWASHKNNIKDWYYKTQREDDVIISASPEFLLEPICKELGIKYLMASKVDKKTGKYEGINCHGKEKVRRFYEMFPNGKIDDFYSDSYSDSPLAEISKKAFLVKGDELKDW</sequence>
<dbReference type="Proteomes" id="UP000301475">
    <property type="component" value="Chromosome"/>
</dbReference>
<evidence type="ECO:0000313" key="2">
    <source>
        <dbReference type="Proteomes" id="UP000301475"/>
    </source>
</evidence>
<evidence type="ECO:0000313" key="1">
    <source>
        <dbReference type="EMBL" id="QCT05866.1"/>
    </source>
</evidence>
<keyword evidence="2" id="KW-1185">Reference proteome</keyword>
<proteinExistence type="predicted"/>
<dbReference type="AlphaFoldDB" id="A0A4P8XSJ0"/>
<accession>A0A4P8XSJ0</accession>
<dbReference type="InterPro" id="IPR036412">
    <property type="entry name" value="HAD-like_sf"/>
</dbReference>
<dbReference type="EMBL" id="CP039381">
    <property type="protein sequence ID" value="QCT05866.1"/>
    <property type="molecule type" value="Genomic_DNA"/>
</dbReference>